<dbReference type="EMBL" id="CAJVQB010013448">
    <property type="protein sequence ID" value="CAG8762195.1"/>
    <property type="molecule type" value="Genomic_DNA"/>
</dbReference>
<evidence type="ECO:0000256" key="1">
    <source>
        <dbReference type="SAM" id="MobiDB-lite"/>
    </source>
</evidence>
<dbReference type="Proteomes" id="UP000789901">
    <property type="component" value="Unassembled WGS sequence"/>
</dbReference>
<proteinExistence type="predicted"/>
<reference evidence="2 3" key="1">
    <citation type="submission" date="2021-06" db="EMBL/GenBank/DDBJ databases">
        <authorList>
            <person name="Kallberg Y."/>
            <person name="Tangrot J."/>
            <person name="Rosling A."/>
        </authorList>
    </citation>
    <scope>NUCLEOTIDE SEQUENCE [LARGE SCALE GENOMIC DNA]</scope>
    <source>
        <strain evidence="2 3">120-4 pot B 10/14</strain>
    </source>
</reference>
<accession>A0ABN7VEC4</accession>
<feature type="non-terminal residue" evidence="2">
    <location>
        <position position="1"/>
    </location>
</feature>
<comment type="caution">
    <text evidence="2">The sequence shown here is derived from an EMBL/GenBank/DDBJ whole genome shotgun (WGS) entry which is preliminary data.</text>
</comment>
<feature type="region of interest" description="Disordered" evidence="1">
    <location>
        <begin position="1"/>
        <end position="28"/>
    </location>
</feature>
<keyword evidence="3" id="KW-1185">Reference proteome</keyword>
<sequence>TTVDQAGSGQNKHNGLDQTVSIPKSNTASSNNYSLAVEFLPQNADNGTVVTNIETAIRPKIAGHGSIKPSAQHIKDHVK</sequence>
<protein>
    <submittedName>
        <fullName evidence="2">24094_t:CDS:1</fullName>
    </submittedName>
</protein>
<gene>
    <name evidence="2" type="ORF">GMARGA_LOCUS17606</name>
</gene>
<evidence type="ECO:0000313" key="2">
    <source>
        <dbReference type="EMBL" id="CAG8762195.1"/>
    </source>
</evidence>
<evidence type="ECO:0000313" key="3">
    <source>
        <dbReference type="Proteomes" id="UP000789901"/>
    </source>
</evidence>
<organism evidence="2 3">
    <name type="scientific">Gigaspora margarita</name>
    <dbReference type="NCBI Taxonomy" id="4874"/>
    <lineage>
        <taxon>Eukaryota</taxon>
        <taxon>Fungi</taxon>
        <taxon>Fungi incertae sedis</taxon>
        <taxon>Mucoromycota</taxon>
        <taxon>Glomeromycotina</taxon>
        <taxon>Glomeromycetes</taxon>
        <taxon>Diversisporales</taxon>
        <taxon>Gigasporaceae</taxon>
        <taxon>Gigaspora</taxon>
    </lineage>
</organism>
<name>A0ABN7VEC4_GIGMA</name>